<feature type="non-terminal residue" evidence="1">
    <location>
        <position position="104"/>
    </location>
</feature>
<name>A0AAW5KHC0_9FIRM</name>
<protein>
    <submittedName>
        <fullName evidence="1">DUF1015 domain-containing protein</fullName>
    </submittedName>
</protein>
<proteinExistence type="predicted"/>
<evidence type="ECO:0000313" key="1">
    <source>
        <dbReference type="EMBL" id="MCQ4950761.1"/>
    </source>
</evidence>
<evidence type="ECO:0000313" key="2">
    <source>
        <dbReference type="Proteomes" id="UP001205063"/>
    </source>
</evidence>
<dbReference type="EMBL" id="JANGAB010000232">
    <property type="protein sequence ID" value="MCQ4950761.1"/>
    <property type="molecule type" value="Genomic_DNA"/>
</dbReference>
<sequence length="104" mass="11095">APGEGGQGVSLCLAGREERFAFGRQLANLSVGTLQAFLDGDLAREGGRVDYIHGAEVVRRLSRDEGCVGFLLEGMEKESLVPAVAADGALPRKTFSMGEAWDKR</sequence>
<organism evidence="1 2">
    <name type="scientific">Bittarella massiliensis</name>
    <name type="common">ex Durand et al. 2017</name>
    <dbReference type="NCBI Taxonomy" id="1720313"/>
    <lineage>
        <taxon>Bacteria</taxon>
        <taxon>Bacillati</taxon>
        <taxon>Bacillota</taxon>
        <taxon>Clostridia</taxon>
        <taxon>Eubacteriales</taxon>
        <taxon>Oscillospiraceae</taxon>
        <taxon>Bittarella (ex Durand et al. 2017)</taxon>
    </lineage>
</organism>
<gene>
    <name evidence="1" type="ORF">NE646_14080</name>
</gene>
<accession>A0AAW5KHC0</accession>
<comment type="caution">
    <text evidence="1">The sequence shown here is derived from an EMBL/GenBank/DDBJ whole genome shotgun (WGS) entry which is preliminary data.</text>
</comment>
<reference evidence="1" key="1">
    <citation type="submission" date="2022-06" db="EMBL/GenBank/DDBJ databases">
        <title>Isolation of gut microbiota from human fecal samples.</title>
        <authorList>
            <person name="Pamer E.G."/>
            <person name="Barat B."/>
            <person name="Waligurski E."/>
            <person name="Medina S."/>
            <person name="Paddock L."/>
            <person name="Mostad J."/>
        </authorList>
    </citation>
    <scope>NUCLEOTIDE SEQUENCE</scope>
    <source>
        <strain evidence="1">DFI.7.96</strain>
    </source>
</reference>
<dbReference type="Proteomes" id="UP001205063">
    <property type="component" value="Unassembled WGS sequence"/>
</dbReference>
<feature type="non-terminal residue" evidence="1">
    <location>
        <position position="1"/>
    </location>
</feature>
<dbReference type="AlphaFoldDB" id="A0AAW5KHC0"/>